<evidence type="ECO:0000313" key="8">
    <source>
        <dbReference type="EMBL" id="KGD64389.1"/>
    </source>
</evidence>
<dbReference type="AlphaFoldDB" id="A0A095SJ50"/>
<organism evidence="8 9">
    <name type="scientific">Alcanivorax nanhaiticus</name>
    <dbReference type="NCBI Taxonomy" id="1177154"/>
    <lineage>
        <taxon>Bacteria</taxon>
        <taxon>Pseudomonadati</taxon>
        <taxon>Pseudomonadota</taxon>
        <taxon>Gammaproteobacteria</taxon>
        <taxon>Oceanospirillales</taxon>
        <taxon>Alcanivoracaceae</taxon>
        <taxon>Alcanivorax</taxon>
    </lineage>
</organism>
<dbReference type="Pfam" id="PF01435">
    <property type="entry name" value="Peptidase_M48"/>
    <property type="match status" value="1"/>
</dbReference>
<dbReference type="RefSeq" id="WP_035233344.1">
    <property type="nucleotide sequence ID" value="NZ_ARXV01000009.1"/>
</dbReference>
<keyword evidence="1 6" id="KW-0645">Protease</keyword>
<dbReference type="PANTHER" id="PTHR22726">
    <property type="entry name" value="METALLOENDOPEPTIDASE OMA1"/>
    <property type="match status" value="1"/>
</dbReference>
<sequence>MRIWLVLLTTLILATGCDQTPTGRDQLAVIPDSMMADFGRQTFMQIQQQVPLSDDATANQRVQCVATHLISQIANRFPGSPLPDTWEVVLFANDSPNAFAVAGGKIGVNRGLLTVAETDDQLAAVIGHEVAHVLARHGNERLTQELGIKAILMLIGLLGEGDADTESIIQALGLGAHLGIALPFSRAHEEEADLMGLELMASAGFDPRESTALWRNMAKAGGGQPLEFLSTHPNHDSRIEALEERLDVALPLYQQATPVNCER</sequence>
<reference evidence="8 9" key="1">
    <citation type="submission" date="2012-09" db="EMBL/GenBank/DDBJ databases">
        <title>Genome Sequence of alkane-degrading Bacterium Alcanivorax sp. 19-m-6.</title>
        <authorList>
            <person name="Lai Q."/>
            <person name="Shao Z."/>
        </authorList>
    </citation>
    <scope>NUCLEOTIDE SEQUENCE [LARGE SCALE GENOMIC DNA]</scope>
    <source>
        <strain evidence="8 9">19-m-6</strain>
    </source>
</reference>
<dbReference type="GO" id="GO:0051603">
    <property type="term" value="P:proteolysis involved in protein catabolic process"/>
    <property type="evidence" value="ECO:0007669"/>
    <property type="project" value="TreeGrafter"/>
</dbReference>
<protein>
    <recommendedName>
        <fullName evidence="7">Peptidase M48 domain-containing protein</fullName>
    </recommendedName>
</protein>
<dbReference type="InterPro" id="IPR051156">
    <property type="entry name" value="Mito/Outer_Membr_Metalloprot"/>
</dbReference>
<keyword evidence="9" id="KW-1185">Reference proteome</keyword>
<dbReference type="CDD" id="cd07331">
    <property type="entry name" value="M48C_Oma1_like"/>
    <property type="match status" value="1"/>
</dbReference>
<comment type="cofactor">
    <cofactor evidence="6">
        <name>Zn(2+)</name>
        <dbReference type="ChEBI" id="CHEBI:29105"/>
    </cofactor>
    <text evidence="6">Binds 1 zinc ion per subunit.</text>
</comment>
<evidence type="ECO:0000256" key="6">
    <source>
        <dbReference type="RuleBase" id="RU003983"/>
    </source>
</evidence>
<dbReference type="GO" id="GO:0016020">
    <property type="term" value="C:membrane"/>
    <property type="evidence" value="ECO:0007669"/>
    <property type="project" value="TreeGrafter"/>
</dbReference>
<keyword evidence="4 6" id="KW-0862">Zinc</keyword>
<dbReference type="EMBL" id="ARXV01000009">
    <property type="protein sequence ID" value="KGD64389.1"/>
    <property type="molecule type" value="Genomic_DNA"/>
</dbReference>
<dbReference type="GO" id="GO:0004222">
    <property type="term" value="F:metalloendopeptidase activity"/>
    <property type="evidence" value="ECO:0007669"/>
    <property type="project" value="InterPro"/>
</dbReference>
<keyword evidence="2" id="KW-0479">Metal-binding</keyword>
<dbReference type="eggNOG" id="COG0501">
    <property type="taxonomic scope" value="Bacteria"/>
</dbReference>
<evidence type="ECO:0000256" key="3">
    <source>
        <dbReference type="ARBA" id="ARBA00022801"/>
    </source>
</evidence>
<proteinExistence type="inferred from homology"/>
<dbReference type="PATRIC" id="fig|1177154.3.peg.2479"/>
<evidence type="ECO:0000256" key="4">
    <source>
        <dbReference type="ARBA" id="ARBA00022833"/>
    </source>
</evidence>
<dbReference type="Gene3D" id="3.30.2010.10">
    <property type="entry name" value="Metalloproteases ('zincins'), catalytic domain"/>
    <property type="match status" value="1"/>
</dbReference>
<evidence type="ECO:0000313" key="9">
    <source>
        <dbReference type="Proteomes" id="UP000029444"/>
    </source>
</evidence>
<evidence type="ECO:0000259" key="7">
    <source>
        <dbReference type="Pfam" id="PF01435"/>
    </source>
</evidence>
<gene>
    <name evidence="8" type="ORF">Y5S_02444</name>
</gene>
<dbReference type="Proteomes" id="UP000029444">
    <property type="component" value="Unassembled WGS sequence"/>
</dbReference>
<dbReference type="GO" id="GO:0046872">
    <property type="term" value="F:metal ion binding"/>
    <property type="evidence" value="ECO:0007669"/>
    <property type="project" value="UniProtKB-KW"/>
</dbReference>
<dbReference type="STRING" id="1177154.Y5S_02444"/>
<keyword evidence="3 6" id="KW-0378">Hydrolase</keyword>
<name>A0A095SJ50_9GAMM</name>
<dbReference type="PANTHER" id="PTHR22726:SF24">
    <property type="entry name" value="M48 FAMILY METALLOPEPTIDASE"/>
    <property type="match status" value="1"/>
</dbReference>
<accession>A0A095SJ50</accession>
<keyword evidence="5 6" id="KW-0482">Metalloprotease</keyword>
<dbReference type="OrthoDB" id="9810445at2"/>
<dbReference type="InterPro" id="IPR001915">
    <property type="entry name" value="Peptidase_M48"/>
</dbReference>
<comment type="similarity">
    <text evidence="6">Belongs to the peptidase M48 family.</text>
</comment>
<evidence type="ECO:0000256" key="2">
    <source>
        <dbReference type="ARBA" id="ARBA00022723"/>
    </source>
</evidence>
<dbReference type="PROSITE" id="PS51257">
    <property type="entry name" value="PROKAR_LIPOPROTEIN"/>
    <property type="match status" value="1"/>
</dbReference>
<evidence type="ECO:0000256" key="1">
    <source>
        <dbReference type="ARBA" id="ARBA00022670"/>
    </source>
</evidence>
<evidence type="ECO:0000256" key="5">
    <source>
        <dbReference type="ARBA" id="ARBA00023049"/>
    </source>
</evidence>
<feature type="domain" description="Peptidase M48" evidence="7">
    <location>
        <begin position="59"/>
        <end position="245"/>
    </location>
</feature>
<comment type="caution">
    <text evidence="8">The sequence shown here is derived from an EMBL/GenBank/DDBJ whole genome shotgun (WGS) entry which is preliminary data.</text>
</comment>